<dbReference type="Gene3D" id="3.10.310.50">
    <property type="match status" value="1"/>
</dbReference>
<dbReference type="PANTHER" id="PTHR30373:SF2">
    <property type="entry name" value="UPF0603 PROTEIN YGCG"/>
    <property type="match status" value="1"/>
</dbReference>
<sequence length="289" mass="30440">MTLLRSLLAFLLILVPLSAQAQSQPSFPKLTGRVVDDAHLLSPAQVAELTQLSADVEKASTRQLVVATVPDLQGYDIADYGYQLGRAWGIGQKDANNGIILLVAPKERKVRIEVGYGLEPIMTDGLSSQIINETIIPQFKAGDMPGGIVAGAQAIATQMKLPLEAAEQRAQQQQTQVTQKRQQRHGGFPIGLIFWGVIFLFVILPMLGAGFGRRKRRGPWDRRYRSDDSGVLPIILWSIANEIGREASRGGGSSWGGGGGSDWGGGGGGGGGFSGGGGSFGGGGASGSW</sequence>
<keyword evidence="6" id="KW-1185">Reference proteome</keyword>
<keyword evidence="2" id="KW-0812">Transmembrane</keyword>
<evidence type="ECO:0000313" key="5">
    <source>
        <dbReference type="EMBL" id="MBB4100077.1"/>
    </source>
</evidence>
<dbReference type="PANTHER" id="PTHR30373">
    <property type="entry name" value="UPF0603 PROTEIN YGCG"/>
    <property type="match status" value="1"/>
</dbReference>
<evidence type="ECO:0000259" key="4">
    <source>
        <dbReference type="Pfam" id="PF04536"/>
    </source>
</evidence>
<feature type="transmembrane region" description="Helical" evidence="2">
    <location>
        <begin position="186"/>
        <end position="207"/>
    </location>
</feature>
<evidence type="ECO:0000256" key="2">
    <source>
        <dbReference type="SAM" id="Phobius"/>
    </source>
</evidence>
<reference evidence="5 6" key="1">
    <citation type="submission" date="2020-08" db="EMBL/GenBank/DDBJ databases">
        <title>Genomic Encyclopedia of Type Strains, Phase IV (KMG-IV): sequencing the most valuable type-strain genomes for metagenomic binning, comparative biology and taxonomic classification.</title>
        <authorList>
            <person name="Goeker M."/>
        </authorList>
    </citation>
    <scope>NUCLEOTIDE SEQUENCE [LARGE SCALE GENOMIC DNA]</scope>
    <source>
        <strain evidence="5 6">DSM 101806</strain>
    </source>
</reference>
<dbReference type="InterPro" id="IPR007621">
    <property type="entry name" value="TPM_dom"/>
</dbReference>
<evidence type="ECO:0000256" key="1">
    <source>
        <dbReference type="SAM" id="MobiDB-lite"/>
    </source>
</evidence>
<keyword evidence="3" id="KW-0732">Signal</keyword>
<dbReference type="Proteomes" id="UP000557392">
    <property type="component" value="Unassembled WGS sequence"/>
</dbReference>
<keyword evidence="2" id="KW-1133">Transmembrane helix</keyword>
<proteinExistence type="predicted"/>
<name>A0A7W6JV01_9SPHN</name>
<protein>
    <recommendedName>
        <fullName evidence="4">TPM domain-containing protein</fullName>
    </recommendedName>
</protein>
<organism evidence="5 6">
    <name type="scientific">Sphingomonas kyeonggiensis</name>
    <dbReference type="NCBI Taxonomy" id="1268553"/>
    <lineage>
        <taxon>Bacteria</taxon>
        <taxon>Pseudomonadati</taxon>
        <taxon>Pseudomonadota</taxon>
        <taxon>Alphaproteobacteria</taxon>
        <taxon>Sphingomonadales</taxon>
        <taxon>Sphingomonadaceae</taxon>
        <taxon>Sphingomonas</taxon>
    </lineage>
</organism>
<feature type="signal peptide" evidence="3">
    <location>
        <begin position="1"/>
        <end position="21"/>
    </location>
</feature>
<evidence type="ECO:0000256" key="3">
    <source>
        <dbReference type="SAM" id="SignalP"/>
    </source>
</evidence>
<dbReference type="AlphaFoldDB" id="A0A7W6JV01"/>
<dbReference type="RefSeq" id="WP_183999407.1">
    <property type="nucleotide sequence ID" value="NZ_JACIEH010000003.1"/>
</dbReference>
<feature type="region of interest" description="Disordered" evidence="1">
    <location>
        <begin position="248"/>
        <end position="289"/>
    </location>
</feature>
<feature type="chain" id="PRO_5031218194" description="TPM domain-containing protein" evidence="3">
    <location>
        <begin position="22"/>
        <end position="289"/>
    </location>
</feature>
<feature type="domain" description="TPM" evidence="4">
    <location>
        <begin position="34"/>
        <end position="157"/>
    </location>
</feature>
<accession>A0A7W6JV01</accession>
<dbReference type="EMBL" id="JACIEH010000003">
    <property type="protein sequence ID" value="MBB4100077.1"/>
    <property type="molecule type" value="Genomic_DNA"/>
</dbReference>
<gene>
    <name evidence="5" type="ORF">GGR46_003649</name>
</gene>
<keyword evidence="2" id="KW-0472">Membrane</keyword>
<dbReference type="Pfam" id="PF04536">
    <property type="entry name" value="TPM_phosphatase"/>
    <property type="match status" value="1"/>
</dbReference>
<evidence type="ECO:0000313" key="6">
    <source>
        <dbReference type="Proteomes" id="UP000557392"/>
    </source>
</evidence>
<feature type="compositionally biased region" description="Gly residues" evidence="1">
    <location>
        <begin position="249"/>
        <end position="289"/>
    </location>
</feature>
<comment type="caution">
    <text evidence="5">The sequence shown here is derived from an EMBL/GenBank/DDBJ whole genome shotgun (WGS) entry which is preliminary data.</text>
</comment>